<dbReference type="Proteomes" id="UP000285523">
    <property type="component" value="Unassembled WGS sequence"/>
</dbReference>
<protein>
    <submittedName>
        <fullName evidence="1">Uncharacterized protein</fullName>
    </submittedName>
</protein>
<evidence type="ECO:0000313" key="1">
    <source>
        <dbReference type="EMBL" id="RJF74134.1"/>
    </source>
</evidence>
<gene>
    <name evidence="1" type="ORF">D4Q52_13300</name>
</gene>
<comment type="caution">
    <text evidence="1">The sequence shown here is derived from an EMBL/GenBank/DDBJ whole genome shotgun (WGS) entry which is preliminary data.</text>
</comment>
<accession>A0A418VDS1</accession>
<name>A0A418VDS1_RHOPL</name>
<proteinExistence type="predicted"/>
<dbReference type="OrthoDB" id="8143125at2"/>
<reference evidence="1 2" key="1">
    <citation type="submission" date="2018-09" db="EMBL/GenBank/DDBJ databases">
        <title>Draft genome sequence of Rhodopseudomonas palustris 2.1.18.</title>
        <authorList>
            <person name="Robertson S.L."/>
            <person name="Meyer T.E."/>
            <person name="Kyndt J.A."/>
        </authorList>
    </citation>
    <scope>NUCLEOTIDE SEQUENCE [LARGE SCALE GENOMIC DNA]</scope>
    <source>
        <strain evidence="1 2">2.1.18</strain>
    </source>
</reference>
<organism evidence="1 2">
    <name type="scientific">Rhodopseudomonas palustris</name>
    <dbReference type="NCBI Taxonomy" id="1076"/>
    <lineage>
        <taxon>Bacteria</taxon>
        <taxon>Pseudomonadati</taxon>
        <taxon>Pseudomonadota</taxon>
        <taxon>Alphaproteobacteria</taxon>
        <taxon>Hyphomicrobiales</taxon>
        <taxon>Nitrobacteraceae</taxon>
        <taxon>Rhodopseudomonas</taxon>
    </lineage>
</organism>
<dbReference type="EMBL" id="QYYD01000012">
    <property type="protein sequence ID" value="RJF74134.1"/>
    <property type="molecule type" value="Genomic_DNA"/>
</dbReference>
<sequence length="69" mass="7511">MGTSALDCTEPSSGESESTLKLTFQPNFAVAQFAHKRRHGRACPGHPRLCCICFSKAWMPGTRPGMTRG</sequence>
<evidence type="ECO:0000313" key="2">
    <source>
        <dbReference type="Proteomes" id="UP000285523"/>
    </source>
</evidence>
<dbReference type="AlphaFoldDB" id="A0A418VDS1"/>